<reference evidence="2" key="1">
    <citation type="submission" date="2022-06" db="EMBL/GenBank/DDBJ databases">
        <title>Gracilimonas sp. CAU 1638 isolated from sea sediment.</title>
        <authorList>
            <person name="Kim W."/>
        </authorList>
    </citation>
    <scope>NUCLEOTIDE SEQUENCE</scope>
    <source>
        <strain evidence="2">CAU 1638</strain>
    </source>
</reference>
<feature type="signal peptide" evidence="1">
    <location>
        <begin position="1"/>
        <end position="22"/>
    </location>
</feature>
<gene>
    <name evidence="2" type="ORF">NM125_07820</name>
</gene>
<keyword evidence="3" id="KW-1185">Reference proteome</keyword>
<keyword evidence="1" id="KW-0732">Signal</keyword>
<evidence type="ECO:0000256" key="1">
    <source>
        <dbReference type="SAM" id="SignalP"/>
    </source>
</evidence>
<dbReference type="PROSITE" id="PS51257">
    <property type="entry name" value="PROKAR_LIPOPROTEIN"/>
    <property type="match status" value="1"/>
</dbReference>
<name>A0A9X2L3A4_9BACT</name>
<dbReference type="RefSeq" id="WP_255134353.1">
    <property type="nucleotide sequence ID" value="NZ_JANDBC010000001.1"/>
</dbReference>
<dbReference type="SUPFAM" id="SSF55486">
    <property type="entry name" value="Metalloproteases ('zincins'), catalytic domain"/>
    <property type="match status" value="1"/>
</dbReference>
<dbReference type="Gene3D" id="3.40.390.10">
    <property type="entry name" value="Collagenase (Catalytic Domain)"/>
    <property type="match status" value="1"/>
</dbReference>
<protein>
    <recommendedName>
        <fullName evidence="4">Peptidase M10 metallopeptidase domain-containing protein</fullName>
    </recommendedName>
</protein>
<dbReference type="Proteomes" id="UP001139125">
    <property type="component" value="Unassembled WGS sequence"/>
</dbReference>
<proteinExistence type="predicted"/>
<accession>A0A9X2L3A4</accession>
<dbReference type="EMBL" id="JANDBC010000001">
    <property type="protein sequence ID" value="MCP9291487.1"/>
    <property type="molecule type" value="Genomic_DNA"/>
</dbReference>
<evidence type="ECO:0000313" key="3">
    <source>
        <dbReference type="Proteomes" id="UP001139125"/>
    </source>
</evidence>
<comment type="caution">
    <text evidence="2">The sequence shown here is derived from an EMBL/GenBank/DDBJ whole genome shotgun (WGS) entry which is preliminary data.</text>
</comment>
<sequence length="330" mass="35234">MKRSINLLAVALIMSMIFVGCENQVTETNNSLDEPAITYKGKALNNPGQTLSDEVSLADIMDSMNDYMAIKEQNYRVLMAEYITAEGSGEVGNTVIAKDVGNKQLGADFVPNDARRTWSNNGPIPLANDDITYAIDQTGDAVPFFGGLTAAAATNSIQSAMGTWDSQSCSDLSLSQNADFGLDIGYIAFLNGLGGSPFVFADVQHAGFRDINFGGGILGVAFTLVFVGPDGPTDIDNNGKSDVAFREIYYDPNYAWTNDGSGVDLETVALHEAGHGLSQAHFGKLFITKNGKFKAAPLAVMNAGYTGPQRELKGTDKGGHCSNWAEWPNN</sequence>
<evidence type="ECO:0008006" key="4">
    <source>
        <dbReference type="Google" id="ProtNLM"/>
    </source>
</evidence>
<dbReference type="GO" id="GO:0008237">
    <property type="term" value="F:metallopeptidase activity"/>
    <property type="evidence" value="ECO:0007669"/>
    <property type="project" value="InterPro"/>
</dbReference>
<dbReference type="AlphaFoldDB" id="A0A9X2L3A4"/>
<dbReference type="InterPro" id="IPR024079">
    <property type="entry name" value="MetalloPept_cat_dom_sf"/>
</dbReference>
<evidence type="ECO:0000313" key="2">
    <source>
        <dbReference type="EMBL" id="MCP9291487.1"/>
    </source>
</evidence>
<feature type="chain" id="PRO_5040938267" description="Peptidase M10 metallopeptidase domain-containing protein" evidence="1">
    <location>
        <begin position="23"/>
        <end position="330"/>
    </location>
</feature>
<organism evidence="2 3">
    <name type="scientific">Gracilimonas sediminicola</name>
    <dbReference type="NCBI Taxonomy" id="2952158"/>
    <lineage>
        <taxon>Bacteria</taxon>
        <taxon>Pseudomonadati</taxon>
        <taxon>Balneolota</taxon>
        <taxon>Balneolia</taxon>
        <taxon>Balneolales</taxon>
        <taxon>Balneolaceae</taxon>
        <taxon>Gracilimonas</taxon>
    </lineage>
</organism>